<keyword evidence="2 3" id="KW-0786">Thiamine pyrophosphate</keyword>
<dbReference type="Proteomes" id="UP000609874">
    <property type="component" value="Unassembled WGS sequence"/>
</dbReference>
<evidence type="ECO:0000259" key="4">
    <source>
        <dbReference type="Pfam" id="PF00205"/>
    </source>
</evidence>
<evidence type="ECO:0000259" key="6">
    <source>
        <dbReference type="Pfam" id="PF02776"/>
    </source>
</evidence>
<dbReference type="Pfam" id="PF02776">
    <property type="entry name" value="TPP_enzyme_N"/>
    <property type="match status" value="1"/>
</dbReference>
<evidence type="ECO:0000259" key="5">
    <source>
        <dbReference type="Pfam" id="PF02775"/>
    </source>
</evidence>
<gene>
    <name evidence="7" type="ORF">H9639_14600</name>
</gene>
<dbReference type="SUPFAM" id="SSF52467">
    <property type="entry name" value="DHS-like NAD/FAD-binding domain"/>
    <property type="match status" value="1"/>
</dbReference>
<comment type="caution">
    <text evidence="7">The sequence shown here is derived from an EMBL/GenBank/DDBJ whole genome shotgun (WGS) entry which is preliminary data.</text>
</comment>
<feature type="domain" description="Thiamine pyrophosphate enzyme TPP-binding" evidence="5">
    <location>
        <begin position="385"/>
        <end position="533"/>
    </location>
</feature>
<evidence type="ECO:0000313" key="7">
    <source>
        <dbReference type="EMBL" id="MBD7996527.1"/>
    </source>
</evidence>
<dbReference type="Pfam" id="PF00205">
    <property type="entry name" value="TPP_enzyme_M"/>
    <property type="match status" value="1"/>
</dbReference>
<dbReference type="CDD" id="cd07035">
    <property type="entry name" value="TPP_PYR_POX_like"/>
    <property type="match status" value="1"/>
</dbReference>
<dbReference type="InterPro" id="IPR012001">
    <property type="entry name" value="Thiamin_PyroP_enz_TPP-bd_dom"/>
</dbReference>
<feature type="domain" description="Thiamine pyrophosphate enzyme central" evidence="4">
    <location>
        <begin position="189"/>
        <end position="317"/>
    </location>
</feature>
<reference evidence="7 8" key="1">
    <citation type="submission" date="2020-08" db="EMBL/GenBank/DDBJ databases">
        <title>A Genomic Blueprint of the Chicken Gut Microbiome.</title>
        <authorList>
            <person name="Gilroy R."/>
            <person name="Ravi A."/>
            <person name="Getino M."/>
            <person name="Pursley I."/>
            <person name="Horton D.L."/>
            <person name="Alikhan N.-F."/>
            <person name="Baker D."/>
            <person name="Gharbi K."/>
            <person name="Hall N."/>
            <person name="Watson M."/>
            <person name="Adriaenssens E.M."/>
            <person name="Foster-Nyarko E."/>
            <person name="Jarju S."/>
            <person name="Secka A."/>
            <person name="Antonio M."/>
            <person name="Oren A."/>
            <person name="Chaudhuri R."/>
            <person name="La Ragione R.M."/>
            <person name="Hildebrand F."/>
            <person name="Pallen M.J."/>
        </authorList>
    </citation>
    <scope>NUCLEOTIDE SEQUENCE [LARGE SCALE GENOMIC DNA]</scope>
    <source>
        <strain evidence="7 8">Sa2CUA1</strain>
    </source>
</reference>
<dbReference type="Gene3D" id="3.40.50.970">
    <property type="match status" value="2"/>
</dbReference>
<dbReference type="InterPro" id="IPR011766">
    <property type="entry name" value="TPP_enzyme_TPP-bd"/>
</dbReference>
<evidence type="ECO:0000256" key="1">
    <source>
        <dbReference type="ARBA" id="ARBA00007812"/>
    </source>
</evidence>
<dbReference type="InterPro" id="IPR045229">
    <property type="entry name" value="TPP_enz"/>
</dbReference>
<dbReference type="CDD" id="cd00568">
    <property type="entry name" value="TPP_enzymes"/>
    <property type="match status" value="1"/>
</dbReference>
<feature type="domain" description="Thiamine pyrophosphate enzyme N-terminal TPP-binding" evidence="6">
    <location>
        <begin position="1"/>
        <end position="101"/>
    </location>
</feature>
<accession>A0ABR8UVX7</accession>
<organism evidence="7 8">
    <name type="scientific">Arthrobacter gallicola</name>
    <dbReference type="NCBI Taxonomy" id="2762225"/>
    <lineage>
        <taxon>Bacteria</taxon>
        <taxon>Bacillati</taxon>
        <taxon>Actinomycetota</taxon>
        <taxon>Actinomycetes</taxon>
        <taxon>Micrococcales</taxon>
        <taxon>Micrococcaceae</taxon>
        <taxon>Arthrobacter</taxon>
    </lineage>
</organism>
<dbReference type="PANTHER" id="PTHR18968:SF167">
    <property type="entry name" value="ACETOLACTATE SYNTHASE LARGE SUBUNIT ILVB2-RELATED"/>
    <property type="match status" value="1"/>
</dbReference>
<evidence type="ECO:0000256" key="2">
    <source>
        <dbReference type="ARBA" id="ARBA00023052"/>
    </source>
</evidence>
<protein>
    <submittedName>
        <fullName evidence="7">Thiamine pyrophosphate-binding protein</fullName>
    </submittedName>
</protein>
<dbReference type="Pfam" id="PF02775">
    <property type="entry name" value="TPP_enzyme_C"/>
    <property type="match status" value="1"/>
</dbReference>
<dbReference type="InterPro" id="IPR029035">
    <property type="entry name" value="DHS-like_NAD/FAD-binding_dom"/>
</dbReference>
<keyword evidence="8" id="KW-1185">Reference proteome</keyword>
<dbReference type="InterPro" id="IPR012000">
    <property type="entry name" value="Thiamin_PyroP_enz_cen_dom"/>
</dbReference>
<evidence type="ECO:0000313" key="8">
    <source>
        <dbReference type="Proteomes" id="UP000609874"/>
    </source>
</evidence>
<dbReference type="EMBL" id="JACSQD010000007">
    <property type="protein sequence ID" value="MBD7996527.1"/>
    <property type="molecule type" value="Genomic_DNA"/>
</dbReference>
<dbReference type="SUPFAM" id="SSF52518">
    <property type="entry name" value="Thiamin diphosphate-binding fold (THDP-binding)"/>
    <property type="match status" value="2"/>
</dbReference>
<evidence type="ECO:0000256" key="3">
    <source>
        <dbReference type="RuleBase" id="RU362132"/>
    </source>
</evidence>
<name>A0ABR8UVX7_9MICC</name>
<dbReference type="Gene3D" id="3.40.50.1220">
    <property type="entry name" value="TPP-binding domain"/>
    <property type="match status" value="1"/>
</dbReference>
<dbReference type="InterPro" id="IPR029061">
    <property type="entry name" value="THDP-binding"/>
</dbReference>
<dbReference type="PANTHER" id="PTHR18968">
    <property type="entry name" value="THIAMINE PYROPHOSPHATE ENZYMES"/>
    <property type="match status" value="1"/>
</dbReference>
<sequence>MNIASLVGRTLAQLGAGHAFGVVGSGNFHVTNALREYGVPFTAARHEGGAATMADAYSRMSGLVSVLSTHQGCGLTNAATGIGEAAKSRTPMIVLTADTAGAAVRSNFRIDQDAFARSLGAVPERVHSAQSALADTVRAFRTALNERRTVVLSLPLDVQAQPAPEDTPDVVPPVAPAGRIRPDSILVRGMADLLANAQRPVFVAGRGARHAGPEIAALAAHSGALLATSAVANGLFNGEEFNLGISGGFSTPETAALISGADLIVGWGCTLNMWTMRHGSLINPDAAVLQVDVDGAALGANREVHLGVTGDCAATAEDVLAELRAVEPEPVEKYRCRATAERIAAGSRWRDVPVQDLSTATQIDPRVLSLELDALLPAERLVSVDSGNFMGYPATHLQVPDEFGFCFTQAFQSVGLGLATAIGAALARPDRLPVLGTGDGGFLMGISELETAVRLRLPLVAIVYNDAAYGAEVHHFGTGDAPADIGTVTFPDTDIAAIARGYGASGITVRSRGDLAAVAGWLAGPRDTPLVIDAKIASDGGAWWLAEAFKGH</sequence>
<comment type="similarity">
    <text evidence="1 3">Belongs to the TPP enzyme family.</text>
</comment>
<proteinExistence type="inferred from homology"/>